<name>A0A6J0BCG8_NEOLC</name>
<dbReference type="PANTHER" id="PTHR15241">
    <property type="entry name" value="TRANSFORMER-2-RELATED"/>
    <property type="match status" value="1"/>
</dbReference>
<dbReference type="PANTHER" id="PTHR15241:SF304">
    <property type="entry name" value="RRM DOMAIN-CONTAINING PROTEIN"/>
    <property type="match status" value="1"/>
</dbReference>
<dbReference type="InterPro" id="IPR012677">
    <property type="entry name" value="Nucleotide-bd_a/b_plait_sf"/>
</dbReference>
<evidence type="ECO:0000313" key="5">
    <source>
        <dbReference type="RefSeq" id="XP_015511398.1"/>
    </source>
</evidence>
<dbReference type="SUPFAM" id="SSF54928">
    <property type="entry name" value="RNA-binding domain, RBD"/>
    <property type="match status" value="1"/>
</dbReference>
<accession>A0A6J0BCG8</accession>
<protein>
    <submittedName>
        <fullName evidence="5">SRA stem-loop-interacting RNA-binding protein, mitochondrial-like</fullName>
    </submittedName>
</protein>
<dbReference type="Pfam" id="PF00076">
    <property type="entry name" value="RRM_1"/>
    <property type="match status" value="1"/>
</dbReference>
<organism evidence="5">
    <name type="scientific">Neodiprion lecontei</name>
    <name type="common">Redheaded pine sawfly</name>
    <dbReference type="NCBI Taxonomy" id="441921"/>
    <lineage>
        <taxon>Eukaryota</taxon>
        <taxon>Metazoa</taxon>
        <taxon>Ecdysozoa</taxon>
        <taxon>Arthropoda</taxon>
        <taxon>Hexapoda</taxon>
        <taxon>Insecta</taxon>
        <taxon>Pterygota</taxon>
        <taxon>Neoptera</taxon>
        <taxon>Endopterygota</taxon>
        <taxon>Hymenoptera</taxon>
        <taxon>Tenthredinoidea</taxon>
        <taxon>Diprionidae</taxon>
        <taxon>Diprioninae</taxon>
        <taxon>Neodiprion</taxon>
    </lineage>
</organism>
<reference evidence="5" key="1">
    <citation type="submission" date="2025-08" db="UniProtKB">
        <authorList>
            <consortium name="RefSeq"/>
        </authorList>
    </citation>
    <scope>IDENTIFICATION</scope>
    <source>
        <tissue evidence="5">Thorax and Abdomen</tissue>
    </source>
</reference>
<dbReference type="AlphaFoldDB" id="A0A6J0BCG8"/>
<gene>
    <name evidence="5" type="primary">LOC107218141</name>
</gene>
<dbReference type="Proteomes" id="UP000829291">
    <property type="component" value="Chromosome 2"/>
</dbReference>
<dbReference type="Gene3D" id="3.30.70.330">
    <property type="match status" value="1"/>
</dbReference>
<sequence>MAAKVAESTHKLFVSNLPWTVAHRQLKEYFSQFGFVSNAYVVFDRTTGMSKGYGFVTFSSPKELNVAVKKTHHFLEGNPIYLSDPHSTNQLQQ</sequence>
<evidence type="ECO:0000259" key="3">
    <source>
        <dbReference type="PROSITE" id="PS50102"/>
    </source>
</evidence>
<evidence type="ECO:0000256" key="1">
    <source>
        <dbReference type="ARBA" id="ARBA00022884"/>
    </source>
</evidence>
<feature type="domain" description="RRM" evidence="3">
    <location>
        <begin position="10"/>
        <end position="93"/>
    </location>
</feature>
<evidence type="ECO:0000313" key="4">
    <source>
        <dbReference type="Proteomes" id="UP000829291"/>
    </source>
</evidence>
<dbReference type="FunCoup" id="A0A6J0BCG8">
    <property type="interactions" value="842"/>
</dbReference>
<dbReference type="InParanoid" id="A0A6J0BCG8"/>
<evidence type="ECO:0000256" key="2">
    <source>
        <dbReference type="PROSITE-ProRule" id="PRU00176"/>
    </source>
</evidence>
<dbReference type="KEGG" id="nlo:107218141"/>
<keyword evidence="4" id="KW-1185">Reference proteome</keyword>
<dbReference type="FunFam" id="3.30.70.330:FF:000494">
    <property type="entry name" value="28 kDa ribonucleoprotein, chloroplastic"/>
    <property type="match status" value="1"/>
</dbReference>
<dbReference type="OrthoDB" id="267048at2759"/>
<dbReference type="InterPro" id="IPR035979">
    <property type="entry name" value="RBD_domain_sf"/>
</dbReference>
<dbReference type="InterPro" id="IPR000504">
    <property type="entry name" value="RRM_dom"/>
</dbReference>
<dbReference type="PROSITE" id="PS50102">
    <property type="entry name" value="RRM"/>
    <property type="match status" value="1"/>
</dbReference>
<proteinExistence type="predicted"/>
<dbReference type="GeneID" id="107218141"/>
<dbReference type="RefSeq" id="XP_015511398.1">
    <property type="nucleotide sequence ID" value="XM_015655912.2"/>
</dbReference>
<keyword evidence="1 2" id="KW-0694">RNA-binding</keyword>
<dbReference type="GO" id="GO:0003723">
    <property type="term" value="F:RNA binding"/>
    <property type="evidence" value="ECO:0007669"/>
    <property type="project" value="UniProtKB-UniRule"/>
</dbReference>
<dbReference type="SMART" id="SM00360">
    <property type="entry name" value="RRM"/>
    <property type="match status" value="1"/>
</dbReference>